<dbReference type="InterPro" id="IPR012093">
    <property type="entry name" value="Pirin"/>
</dbReference>
<evidence type="ECO:0000256" key="3">
    <source>
        <dbReference type="SAM" id="SignalP"/>
    </source>
</evidence>
<gene>
    <name evidence="5" type="ORF">SOMG_02163</name>
</gene>
<dbReference type="CDD" id="cd02910">
    <property type="entry name" value="cupin_Yhhw_N"/>
    <property type="match status" value="1"/>
</dbReference>
<dbReference type="SUPFAM" id="SSF51182">
    <property type="entry name" value="RmlC-like cupins"/>
    <property type="match status" value="1"/>
</dbReference>
<feature type="chain" id="PRO_5042237401" evidence="3">
    <location>
        <begin position="22"/>
        <end position="329"/>
    </location>
</feature>
<feature type="signal peptide" evidence="3">
    <location>
        <begin position="1"/>
        <end position="21"/>
    </location>
</feature>
<reference evidence="5 6" key="1">
    <citation type="journal article" date="2023" name="G3 (Bethesda)">
        <title>A high-quality reference genome for the fission yeast Schizosaccharomyces osmophilus.</title>
        <authorList>
            <person name="Jia G.S."/>
            <person name="Zhang W.C."/>
            <person name="Liang Y."/>
            <person name="Liu X.H."/>
            <person name="Rhind N."/>
            <person name="Pidoux A."/>
            <person name="Brysch-Herzberg M."/>
            <person name="Du L.L."/>
        </authorList>
    </citation>
    <scope>NUCLEOTIDE SEQUENCE [LARGE SCALE GENOMIC DNA]</scope>
    <source>
        <strain evidence="5 6">CBS 15793</strain>
    </source>
</reference>
<dbReference type="InterPro" id="IPR014710">
    <property type="entry name" value="RmlC-like_jellyroll"/>
</dbReference>
<evidence type="ECO:0000313" key="5">
    <source>
        <dbReference type="EMBL" id="WBW72691.1"/>
    </source>
</evidence>
<keyword evidence="3" id="KW-0732">Signal</keyword>
<proteinExistence type="inferred from homology"/>
<name>A0AAF0AUN8_9SCHI</name>
<protein>
    <submittedName>
        <fullName evidence="5">YhhW</fullName>
    </submittedName>
</protein>
<comment type="similarity">
    <text evidence="1 2">Belongs to the pirin family.</text>
</comment>
<dbReference type="Proteomes" id="UP001212411">
    <property type="component" value="Chromosome 1"/>
</dbReference>
<evidence type="ECO:0000256" key="2">
    <source>
        <dbReference type="RuleBase" id="RU003457"/>
    </source>
</evidence>
<dbReference type="GeneID" id="80875644"/>
<evidence type="ECO:0000313" key="6">
    <source>
        <dbReference type="Proteomes" id="UP001212411"/>
    </source>
</evidence>
<dbReference type="Pfam" id="PF02678">
    <property type="entry name" value="Pirin"/>
    <property type="match status" value="1"/>
</dbReference>
<dbReference type="KEGG" id="som:SOMG_02163"/>
<evidence type="ECO:0000259" key="4">
    <source>
        <dbReference type="Pfam" id="PF02678"/>
    </source>
</evidence>
<keyword evidence="6" id="KW-1185">Reference proteome</keyword>
<feature type="domain" description="Pirin N-terminal" evidence="4">
    <location>
        <begin position="60"/>
        <end position="165"/>
    </location>
</feature>
<dbReference type="AlphaFoldDB" id="A0AAF0AUN8"/>
<dbReference type="Gene3D" id="2.60.120.10">
    <property type="entry name" value="Jelly Rolls"/>
    <property type="match status" value="2"/>
</dbReference>
<sequence>MKNLFWLLPLIVFLLIRGFLSLESFYKAKKVNTFAPSSSPLPLMQLVVRKSGERGFAHYKNFLRSFHTFSFANYFDLQYMGFGPLRVINEDRVEPASGFPPHHHQRYEIWSYLVNGKLTHQDTMGNTETMSRGDIQYTSAGTGIAHSEYNNEPKGSCDAHFLQVWAKPDDKYRSPIYYTRHQSEEAKHNRLQPVIVPNYTFTDPTNVKSNGVQVGSSATTDDSAIPFPGDLGMWASILSPGSQVTHVFGPWNTTASPVRKGYLHFIQTSGFAGPRDISVGKAQLKIGDNVLQEGDGLFVMDTEKGSSLTIESVGSADAEFVFFDMTADD</sequence>
<dbReference type="PANTHER" id="PTHR43212">
    <property type="entry name" value="QUERCETIN 2,3-DIOXYGENASE"/>
    <property type="match status" value="1"/>
</dbReference>
<dbReference type="EMBL" id="CP115611">
    <property type="protein sequence ID" value="WBW72691.1"/>
    <property type="molecule type" value="Genomic_DNA"/>
</dbReference>
<evidence type="ECO:0000256" key="1">
    <source>
        <dbReference type="ARBA" id="ARBA00008416"/>
    </source>
</evidence>
<dbReference type="RefSeq" id="XP_056036934.1">
    <property type="nucleotide sequence ID" value="XM_056180955.1"/>
</dbReference>
<accession>A0AAF0AUN8</accession>
<dbReference type="InterPro" id="IPR003829">
    <property type="entry name" value="Pirin_N_dom"/>
</dbReference>
<dbReference type="PANTHER" id="PTHR43212:SF3">
    <property type="entry name" value="QUERCETIN 2,3-DIOXYGENASE"/>
    <property type="match status" value="1"/>
</dbReference>
<dbReference type="InterPro" id="IPR011051">
    <property type="entry name" value="RmlC_Cupin_sf"/>
</dbReference>
<organism evidence="5 6">
    <name type="scientific">Schizosaccharomyces osmophilus</name>
    <dbReference type="NCBI Taxonomy" id="2545709"/>
    <lineage>
        <taxon>Eukaryota</taxon>
        <taxon>Fungi</taxon>
        <taxon>Dikarya</taxon>
        <taxon>Ascomycota</taxon>
        <taxon>Taphrinomycotina</taxon>
        <taxon>Schizosaccharomycetes</taxon>
        <taxon>Schizosaccharomycetales</taxon>
        <taxon>Schizosaccharomycetaceae</taxon>
        <taxon>Schizosaccharomyces</taxon>
    </lineage>
</organism>